<organism evidence="2 3">
    <name type="scientific">Apolygus lucorum</name>
    <name type="common">Small green plant bug</name>
    <name type="synonym">Lygocoris lucorum</name>
    <dbReference type="NCBI Taxonomy" id="248454"/>
    <lineage>
        <taxon>Eukaryota</taxon>
        <taxon>Metazoa</taxon>
        <taxon>Ecdysozoa</taxon>
        <taxon>Arthropoda</taxon>
        <taxon>Hexapoda</taxon>
        <taxon>Insecta</taxon>
        <taxon>Pterygota</taxon>
        <taxon>Neoptera</taxon>
        <taxon>Paraneoptera</taxon>
        <taxon>Hemiptera</taxon>
        <taxon>Heteroptera</taxon>
        <taxon>Panheteroptera</taxon>
        <taxon>Cimicomorpha</taxon>
        <taxon>Miridae</taxon>
        <taxon>Mirini</taxon>
        <taxon>Apolygus</taxon>
    </lineage>
</organism>
<sequence>AFESRIFFIYNHSYQTFDFYLSVFLCCVLLCSSGNTRRLIPQFRSS</sequence>
<dbReference type="EMBL" id="WIXP02000012">
    <property type="protein sequence ID" value="KAF6201868.1"/>
    <property type="molecule type" value="Genomic_DNA"/>
</dbReference>
<feature type="non-terminal residue" evidence="2">
    <location>
        <position position="46"/>
    </location>
</feature>
<feature type="transmembrane region" description="Helical" evidence="1">
    <location>
        <begin position="20"/>
        <end position="40"/>
    </location>
</feature>
<reference evidence="2" key="1">
    <citation type="journal article" date="2021" name="Mol. Ecol. Resour.">
        <title>Apolygus lucorum genome provides insights into omnivorousness and mesophyll feeding.</title>
        <authorList>
            <person name="Liu Y."/>
            <person name="Liu H."/>
            <person name="Wang H."/>
            <person name="Huang T."/>
            <person name="Liu B."/>
            <person name="Yang B."/>
            <person name="Yin L."/>
            <person name="Li B."/>
            <person name="Zhang Y."/>
            <person name="Zhang S."/>
            <person name="Jiang F."/>
            <person name="Zhang X."/>
            <person name="Ren Y."/>
            <person name="Wang B."/>
            <person name="Wang S."/>
            <person name="Lu Y."/>
            <person name="Wu K."/>
            <person name="Fan W."/>
            <person name="Wang G."/>
        </authorList>
    </citation>
    <scope>NUCLEOTIDE SEQUENCE</scope>
    <source>
        <strain evidence="2">12Hb</strain>
    </source>
</reference>
<keyword evidence="1" id="KW-0812">Transmembrane</keyword>
<evidence type="ECO:0000313" key="3">
    <source>
        <dbReference type="Proteomes" id="UP000466442"/>
    </source>
</evidence>
<proteinExistence type="predicted"/>
<keyword evidence="1" id="KW-0472">Membrane</keyword>
<protein>
    <submittedName>
        <fullName evidence="2">Uncharacterized protein</fullName>
    </submittedName>
</protein>
<dbReference type="Proteomes" id="UP000466442">
    <property type="component" value="Linkage Group LG12"/>
</dbReference>
<keyword evidence="3" id="KW-1185">Reference proteome</keyword>
<keyword evidence="1" id="KW-1133">Transmembrane helix</keyword>
<name>A0A8S9X0H2_APOLU</name>
<comment type="caution">
    <text evidence="2">The sequence shown here is derived from an EMBL/GenBank/DDBJ whole genome shotgun (WGS) entry which is preliminary data.</text>
</comment>
<accession>A0A8S9X0H2</accession>
<evidence type="ECO:0000256" key="1">
    <source>
        <dbReference type="SAM" id="Phobius"/>
    </source>
</evidence>
<evidence type="ECO:0000313" key="2">
    <source>
        <dbReference type="EMBL" id="KAF6201868.1"/>
    </source>
</evidence>
<dbReference type="AlphaFoldDB" id="A0A8S9X0H2"/>
<gene>
    <name evidence="2" type="ORF">GE061_004264</name>
</gene>